<evidence type="ECO:0008006" key="4">
    <source>
        <dbReference type="Google" id="ProtNLM"/>
    </source>
</evidence>
<dbReference type="Proteomes" id="UP000176689">
    <property type="component" value="Unassembled WGS sequence"/>
</dbReference>
<dbReference type="EMBL" id="MFLP01000026">
    <property type="protein sequence ID" value="OGG70001.1"/>
    <property type="molecule type" value="Genomic_DNA"/>
</dbReference>
<gene>
    <name evidence="2" type="ORF">A3F27_02560</name>
</gene>
<reference evidence="2 3" key="1">
    <citation type="journal article" date="2016" name="Nat. Commun.">
        <title>Thousands of microbial genomes shed light on interconnected biogeochemical processes in an aquifer system.</title>
        <authorList>
            <person name="Anantharaman K."/>
            <person name="Brown C.T."/>
            <person name="Hug L.A."/>
            <person name="Sharon I."/>
            <person name="Castelle C.J."/>
            <person name="Probst A.J."/>
            <person name="Thomas B.C."/>
            <person name="Singh A."/>
            <person name="Wilkins M.J."/>
            <person name="Karaoz U."/>
            <person name="Brodie E.L."/>
            <person name="Williams K.H."/>
            <person name="Hubbard S.S."/>
            <person name="Banfield J.F."/>
        </authorList>
    </citation>
    <scope>NUCLEOTIDE SEQUENCE [LARGE SCALE GENOMIC DNA]</scope>
</reference>
<proteinExistence type="predicted"/>
<organism evidence="2 3">
    <name type="scientific">Candidatus Kaiserbacteria bacterium RIFCSPHIGHO2_12_FULL_53_13</name>
    <dbReference type="NCBI Taxonomy" id="1798502"/>
    <lineage>
        <taxon>Bacteria</taxon>
        <taxon>Candidatus Kaiseribacteriota</taxon>
    </lineage>
</organism>
<protein>
    <recommendedName>
        <fullName evidence="4">Serine-tRNA synthetase type1 N-terminal domain-containing protein</fullName>
    </recommendedName>
</protein>
<accession>A0A1F6E8P6</accession>
<evidence type="ECO:0000313" key="2">
    <source>
        <dbReference type="EMBL" id="OGG70001.1"/>
    </source>
</evidence>
<feature type="coiled-coil region" evidence="1">
    <location>
        <begin position="27"/>
        <end position="57"/>
    </location>
</feature>
<keyword evidence="1" id="KW-0175">Coiled coil</keyword>
<evidence type="ECO:0000256" key="1">
    <source>
        <dbReference type="SAM" id="Coils"/>
    </source>
</evidence>
<name>A0A1F6E8P6_9BACT</name>
<comment type="caution">
    <text evidence="2">The sequence shown here is derived from an EMBL/GenBank/DDBJ whole genome shotgun (WGS) entry which is preliminary data.</text>
</comment>
<evidence type="ECO:0000313" key="3">
    <source>
        <dbReference type="Proteomes" id="UP000176689"/>
    </source>
</evidence>
<sequence length="105" mass="12077">MSGIEDLNLQRKMEQQLLVDPKEARMVDILAKKKAELSNLRAELLEKREELSLYRENPARKPKVLQELESSVLSHEEAIDIVGDEHDKLAGERDTYLEQRKGAAH</sequence>
<dbReference type="AlphaFoldDB" id="A0A1F6E8P6"/>